<feature type="compositionally biased region" description="Basic residues" evidence="1">
    <location>
        <begin position="232"/>
        <end position="241"/>
    </location>
</feature>
<dbReference type="OrthoDB" id="9768556at2"/>
<evidence type="ECO:0000259" key="2">
    <source>
        <dbReference type="Pfam" id="PF10668"/>
    </source>
</evidence>
<reference evidence="3 4" key="1">
    <citation type="submission" date="2017-02" db="EMBL/GenBank/DDBJ databases">
        <authorList>
            <person name="Peterson S.W."/>
        </authorList>
    </citation>
    <scope>NUCLEOTIDE SEQUENCE [LARGE SCALE GENOMIC DNA]</scope>
    <source>
        <strain evidence="3 4">M1</strain>
    </source>
</reference>
<dbReference type="InterPro" id="IPR018925">
    <property type="entry name" value="XtmA-like_N"/>
</dbReference>
<keyword evidence="4" id="KW-1185">Reference proteome</keyword>
<evidence type="ECO:0000313" key="4">
    <source>
        <dbReference type="Proteomes" id="UP000190285"/>
    </source>
</evidence>
<feature type="region of interest" description="Disordered" evidence="1">
    <location>
        <begin position="52"/>
        <end position="79"/>
    </location>
</feature>
<organism evidence="3 4">
    <name type="scientific">Maledivibacter halophilus</name>
    <dbReference type="NCBI Taxonomy" id="36842"/>
    <lineage>
        <taxon>Bacteria</taxon>
        <taxon>Bacillati</taxon>
        <taxon>Bacillota</taxon>
        <taxon>Clostridia</taxon>
        <taxon>Peptostreptococcales</taxon>
        <taxon>Caminicellaceae</taxon>
        <taxon>Maledivibacter</taxon>
    </lineage>
</organism>
<protein>
    <submittedName>
        <fullName evidence="3">Uncharacterized protein YjcR</fullName>
    </submittedName>
</protein>
<dbReference type="EMBL" id="FUZT01000004">
    <property type="protein sequence ID" value="SKC62325.1"/>
    <property type="molecule type" value="Genomic_DNA"/>
</dbReference>
<dbReference type="Proteomes" id="UP000190285">
    <property type="component" value="Unassembled WGS sequence"/>
</dbReference>
<dbReference type="Pfam" id="PF10668">
    <property type="entry name" value="Phage_terminase"/>
    <property type="match status" value="1"/>
</dbReference>
<evidence type="ECO:0000313" key="3">
    <source>
        <dbReference type="EMBL" id="SKC62325.1"/>
    </source>
</evidence>
<accession>A0A1T5KFY4</accession>
<evidence type="ECO:0000256" key="1">
    <source>
        <dbReference type="SAM" id="MobiDB-lite"/>
    </source>
</evidence>
<sequence>MPRARNPNRELAFKIYREHHGDITTKEIAAKLNEKVRNITYWKKADNWSKKYNPKGGAPEGNQNAVGNNGGAPHENQNARKNGWYSKYFPTKSRNLIKEAEEAGGSPLEILWAQILTQWIAIIRAQKIMYVEDKEDKTKELKKIKSQSKLVGPKDKQKTVEVYREEEYEIQQAWEKQANFLNAQSRAMTTLTRMIKKYDEMLHSNWDIATEEQKLRVERLKTQIENPELQYKKQHDKKKLKMQKERFEHQKKIDEMKVF</sequence>
<gene>
    <name evidence="3" type="ORF">SAMN02194393_01749</name>
</gene>
<dbReference type="NCBIfam" id="NF040601">
    <property type="entry name" value="TerS_not_xtmA"/>
    <property type="match status" value="1"/>
</dbReference>
<feature type="region of interest" description="Disordered" evidence="1">
    <location>
        <begin position="228"/>
        <end position="247"/>
    </location>
</feature>
<dbReference type="RefSeq" id="WP_079490927.1">
    <property type="nucleotide sequence ID" value="NZ_FUZT01000004.1"/>
</dbReference>
<proteinExistence type="predicted"/>
<dbReference type="STRING" id="36842.SAMN02194393_01749"/>
<name>A0A1T5KFY4_9FIRM</name>
<feature type="domain" description="PBSX phage terminase small subunit-like N-terminal" evidence="2">
    <location>
        <begin position="1"/>
        <end position="52"/>
    </location>
</feature>
<dbReference type="AlphaFoldDB" id="A0A1T5KFY4"/>